<dbReference type="Proteomes" id="UP001056386">
    <property type="component" value="Chromosome 2"/>
</dbReference>
<sequence length="57" mass="5786">MKWLVILLIGLIGTAAVAAHGAGDDVSVVLAAGYAATVVAGVIAGRMLWLRAGRGRR</sequence>
<keyword evidence="1" id="KW-0472">Membrane</keyword>
<protein>
    <submittedName>
        <fullName evidence="3">Uncharacterized protein</fullName>
    </submittedName>
</protein>
<dbReference type="EMBL" id="CP065600">
    <property type="protein sequence ID" value="QPQ89951.1"/>
    <property type="molecule type" value="Genomic_DNA"/>
</dbReference>
<evidence type="ECO:0000256" key="1">
    <source>
        <dbReference type="SAM" id="Phobius"/>
    </source>
</evidence>
<evidence type="ECO:0000313" key="5">
    <source>
        <dbReference type="Proteomes" id="UP000594892"/>
    </source>
</evidence>
<reference evidence="3 5" key="1">
    <citation type="submission" date="2020-12" db="EMBL/GenBank/DDBJ databases">
        <title>FDA dAtabase for Regulatory Grade micrObial Sequences (FDA-ARGOS): Supporting development and validation of Infectious Disease Dx tests.</title>
        <authorList>
            <person name="Minogue T."/>
            <person name="Wolcott M."/>
            <person name="Wasieloski L."/>
            <person name="Aguilar W."/>
            <person name="Moore D."/>
            <person name="Jaissle J."/>
            <person name="Tallon L."/>
            <person name="Sadzewicz L."/>
            <person name="Zhao X."/>
            <person name="Boylan J."/>
            <person name="Ott S."/>
            <person name="Bowen H."/>
            <person name="Vavikolanu K."/>
            <person name="Mehta A."/>
            <person name="Aluvathingal J."/>
            <person name="Nadendla S."/>
            <person name="Yan Y."/>
            <person name="Sichtig H."/>
        </authorList>
    </citation>
    <scope>NUCLEOTIDE SEQUENCE [LARGE SCALE GENOMIC DNA]</scope>
    <source>
        <strain evidence="3 5">FDAARGOS_949</strain>
    </source>
</reference>
<gene>
    <name evidence="3" type="ORF">I6H06_10160</name>
    <name evidence="4" type="ORF">NFI99_06520</name>
</gene>
<evidence type="ECO:0000313" key="4">
    <source>
        <dbReference type="EMBL" id="USS41914.1"/>
    </source>
</evidence>
<dbReference type="EMBL" id="CP099583">
    <property type="protein sequence ID" value="USS41914.1"/>
    <property type="molecule type" value="Genomic_DNA"/>
</dbReference>
<keyword evidence="1" id="KW-1133">Transmembrane helix</keyword>
<evidence type="ECO:0000256" key="2">
    <source>
        <dbReference type="SAM" id="SignalP"/>
    </source>
</evidence>
<feature type="chain" id="PRO_5042843425" evidence="2">
    <location>
        <begin position="19"/>
        <end position="57"/>
    </location>
</feature>
<keyword evidence="2" id="KW-0732">Signal</keyword>
<reference evidence="4" key="2">
    <citation type="submission" date="2022-06" db="EMBL/GenBank/DDBJ databases">
        <title>Draft genome sequence of Burkholderia glumae strain GR20004 isolated from rice panicle showing bacterial panicle blight.</title>
        <authorList>
            <person name="Choi S.Y."/>
            <person name="Lee Y.H."/>
        </authorList>
    </citation>
    <scope>NUCLEOTIDE SEQUENCE</scope>
    <source>
        <strain evidence="4">GR20004</strain>
    </source>
</reference>
<dbReference type="GeneID" id="45699132"/>
<evidence type="ECO:0000313" key="6">
    <source>
        <dbReference type="Proteomes" id="UP001056386"/>
    </source>
</evidence>
<dbReference type="RefSeq" id="WP_153478898.1">
    <property type="nucleotide sequence ID" value="NZ_CP021075.1"/>
</dbReference>
<evidence type="ECO:0000313" key="3">
    <source>
        <dbReference type="EMBL" id="QPQ89951.1"/>
    </source>
</evidence>
<feature type="signal peptide" evidence="2">
    <location>
        <begin position="1"/>
        <end position="18"/>
    </location>
</feature>
<accession>A0AAQ0BRS0</accession>
<keyword evidence="6" id="KW-1185">Reference proteome</keyword>
<feature type="transmembrane region" description="Helical" evidence="1">
    <location>
        <begin position="28"/>
        <end position="49"/>
    </location>
</feature>
<dbReference type="Proteomes" id="UP000594892">
    <property type="component" value="Chromosome 1"/>
</dbReference>
<proteinExistence type="predicted"/>
<dbReference type="AlphaFoldDB" id="A0AAQ0BRS0"/>
<name>A0AAQ0BRS0_BURGL</name>
<keyword evidence="1" id="KW-0812">Transmembrane</keyword>
<organism evidence="3 5">
    <name type="scientific">Burkholderia glumae</name>
    <name type="common">Pseudomonas glumae</name>
    <dbReference type="NCBI Taxonomy" id="337"/>
    <lineage>
        <taxon>Bacteria</taxon>
        <taxon>Pseudomonadati</taxon>
        <taxon>Pseudomonadota</taxon>
        <taxon>Betaproteobacteria</taxon>
        <taxon>Burkholderiales</taxon>
        <taxon>Burkholderiaceae</taxon>
        <taxon>Burkholderia</taxon>
    </lineage>
</organism>